<dbReference type="Pfam" id="PF22765">
    <property type="entry name" value="DUF7010"/>
    <property type="match status" value="1"/>
</dbReference>
<dbReference type="InterPro" id="IPR053824">
    <property type="entry name" value="DUF7010"/>
</dbReference>
<name>A0A6I4NTC2_9FLAO</name>
<accession>A0A6I4NTC2</accession>
<evidence type="ECO:0000313" key="2">
    <source>
        <dbReference type="EMBL" id="MWB94347.1"/>
    </source>
</evidence>
<dbReference type="Proteomes" id="UP000471501">
    <property type="component" value="Unassembled WGS sequence"/>
</dbReference>
<keyword evidence="1" id="KW-1133">Transmembrane helix</keyword>
<evidence type="ECO:0000256" key="1">
    <source>
        <dbReference type="SAM" id="Phobius"/>
    </source>
</evidence>
<reference evidence="2 3" key="1">
    <citation type="submission" date="2019-12" db="EMBL/GenBank/DDBJ databases">
        <authorList>
            <person name="Kim Y.S."/>
        </authorList>
    </citation>
    <scope>NUCLEOTIDE SEQUENCE [LARGE SCALE GENOMIC DNA]</scope>
    <source>
        <strain evidence="2 3">GA093</strain>
    </source>
</reference>
<protein>
    <recommendedName>
        <fullName evidence="4">DUF308 domain-containing protein</fullName>
    </recommendedName>
</protein>
<dbReference type="AlphaFoldDB" id="A0A6I4NTC2"/>
<feature type="transmembrane region" description="Helical" evidence="1">
    <location>
        <begin position="87"/>
        <end position="108"/>
    </location>
</feature>
<evidence type="ECO:0008006" key="4">
    <source>
        <dbReference type="Google" id="ProtNLM"/>
    </source>
</evidence>
<feature type="transmembrane region" description="Helical" evidence="1">
    <location>
        <begin position="152"/>
        <end position="174"/>
    </location>
</feature>
<feature type="transmembrane region" description="Helical" evidence="1">
    <location>
        <begin position="15"/>
        <end position="38"/>
    </location>
</feature>
<comment type="caution">
    <text evidence="2">The sequence shown here is derived from an EMBL/GenBank/DDBJ whole genome shotgun (WGS) entry which is preliminary data.</text>
</comment>
<gene>
    <name evidence="2" type="ORF">GON26_08230</name>
</gene>
<proteinExistence type="predicted"/>
<sequence>MTNLQEAQQDMKKGYGYGSVGVIVSGIVWLVSSLAVNFYSPQNGIWTLIIGGVLIFPVANLIGKLIGLKGGHDKNNPLAKLTMEGTIWMIMCIPLAFGLSLIKAEWFFQGMLMIIGGRHLTFATVYGTRIYWILGAMLGLAAYILFKLEATAFVSALTGGVIEIILGISIYILYRSEQKKQTAGNY</sequence>
<keyword evidence="1" id="KW-0472">Membrane</keyword>
<keyword evidence="1" id="KW-0812">Transmembrane</keyword>
<dbReference type="EMBL" id="WSTB01000004">
    <property type="protein sequence ID" value="MWB94347.1"/>
    <property type="molecule type" value="Genomic_DNA"/>
</dbReference>
<keyword evidence="3" id="KW-1185">Reference proteome</keyword>
<dbReference type="RefSeq" id="WP_160374354.1">
    <property type="nucleotide sequence ID" value="NZ_WSTB01000004.1"/>
</dbReference>
<feature type="transmembrane region" description="Helical" evidence="1">
    <location>
        <begin position="45"/>
        <end position="67"/>
    </location>
</feature>
<evidence type="ECO:0000313" key="3">
    <source>
        <dbReference type="Proteomes" id="UP000471501"/>
    </source>
</evidence>
<organism evidence="2 3">
    <name type="scientific">Flavobacterium hydrocarbonoxydans</name>
    <dbReference type="NCBI Taxonomy" id="2683249"/>
    <lineage>
        <taxon>Bacteria</taxon>
        <taxon>Pseudomonadati</taxon>
        <taxon>Bacteroidota</taxon>
        <taxon>Flavobacteriia</taxon>
        <taxon>Flavobacteriales</taxon>
        <taxon>Flavobacteriaceae</taxon>
        <taxon>Flavobacterium</taxon>
    </lineage>
</organism>
<feature type="transmembrane region" description="Helical" evidence="1">
    <location>
        <begin position="129"/>
        <end position="146"/>
    </location>
</feature>